<dbReference type="InterPro" id="IPR014729">
    <property type="entry name" value="Rossmann-like_a/b/a_fold"/>
</dbReference>
<dbReference type="Proteomes" id="UP000249873">
    <property type="component" value="Chromosome"/>
</dbReference>
<name>A0A2Z4G897_9BACT</name>
<dbReference type="AlphaFoldDB" id="A0A2Z4G897"/>
<dbReference type="KEGG" id="als:DJ013_03940"/>
<evidence type="ECO:0008006" key="3">
    <source>
        <dbReference type="Google" id="ProtNLM"/>
    </source>
</evidence>
<protein>
    <recommendedName>
        <fullName evidence="3">UspA domain-containing protein</fullName>
    </recommendedName>
</protein>
<keyword evidence="2" id="KW-1185">Reference proteome</keyword>
<evidence type="ECO:0000313" key="2">
    <source>
        <dbReference type="Proteomes" id="UP000249873"/>
    </source>
</evidence>
<sequence>MVKIAHCTDFSENSKKALETILFNFWSFDITIDILHLVEDSNDKAEEKLKLYKEELLISHSNSVTFSTYLFKSDQKMDLLKKLNTGDYFTTVVGLEGTQKRAGIGSFLEELYKSYFNNLTIIPFQHEIKIENKGLVALEFKNLETLYVLVKISHFLSFQFAKLSILIRVEEPLSDVQLKEVTELIKKVVPSIQFELLVCDHQHSSKYILEIVDGKKLDYCFILKDDFFDSFVYNLIKNKTDESTFHESLIRVSTTAEEVLKIKNDGNSVNRLDLKPQ</sequence>
<dbReference type="RefSeq" id="WP_111370468.1">
    <property type="nucleotide sequence ID" value="NZ_CP029480.1"/>
</dbReference>
<dbReference type="OrthoDB" id="9788959at2"/>
<reference evidence="1 2" key="1">
    <citation type="submission" date="2018-05" db="EMBL/GenBank/DDBJ databases">
        <title>Complete genome sequence of Arcticibacterium luteifluviistationis SM1504T, a cytophagaceae bacterium isolated from Arctic surface seawater.</title>
        <authorList>
            <person name="Li Y."/>
            <person name="Qin Q.-L."/>
        </authorList>
    </citation>
    <scope>NUCLEOTIDE SEQUENCE [LARGE SCALE GENOMIC DNA]</scope>
    <source>
        <strain evidence="1 2">SM1504</strain>
    </source>
</reference>
<gene>
    <name evidence="1" type="ORF">DJ013_03940</name>
</gene>
<accession>A0A2Z4G897</accession>
<dbReference type="Gene3D" id="3.40.50.620">
    <property type="entry name" value="HUPs"/>
    <property type="match status" value="1"/>
</dbReference>
<evidence type="ECO:0000313" key="1">
    <source>
        <dbReference type="EMBL" id="AWV97366.1"/>
    </source>
</evidence>
<dbReference type="EMBL" id="CP029480">
    <property type="protein sequence ID" value="AWV97366.1"/>
    <property type="molecule type" value="Genomic_DNA"/>
</dbReference>
<proteinExistence type="predicted"/>
<organism evidence="1 2">
    <name type="scientific">Arcticibacterium luteifluviistationis</name>
    <dbReference type="NCBI Taxonomy" id="1784714"/>
    <lineage>
        <taxon>Bacteria</taxon>
        <taxon>Pseudomonadati</taxon>
        <taxon>Bacteroidota</taxon>
        <taxon>Cytophagia</taxon>
        <taxon>Cytophagales</taxon>
        <taxon>Leadbetterellaceae</taxon>
        <taxon>Arcticibacterium</taxon>
    </lineage>
</organism>